<dbReference type="Gene3D" id="2.60.40.2380">
    <property type="match status" value="1"/>
</dbReference>
<feature type="domain" description="GGDEF" evidence="2">
    <location>
        <begin position="456"/>
        <end position="590"/>
    </location>
</feature>
<dbReference type="Pfam" id="PF07696">
    <property type="entry name" value="7TMR-DISMED2"/>
    <property type="match status" value="1"/>
</dbReference>
<feature type="transmembrane region" description="Helical" evidence="1">
    <location>
        <begin position="229"/>
        <end position="248"/>
    </location>
</feature>
<dbReference type="PROSITE" id="PS50887">
    <property type="entry name" value="GGDEF"/>
    <property type="match status" value="1"/>
</dbReference>
<keyword evidence="1" id="KW-1133">Transmembrane helix</keyword>
<feature type="transmembrane region" description="Helical" evidence="1">
    <location>
        <begin position="201"/>
        <end position="222"/>
    </location>
</feature>
<evidence type="ECO:0000259" key="2">
    <source>
        <dbReference type="PROSITE" id="PS50887"/>
    </source>
</evidence>
<evidence type="ECO:0000313" key="3">
    <source>
        <dbReference type="EMBL" id="TWG41024.1"/>
    </source>
</evidence>
<name>A0A561XY27_ACIDE</name>
<feature type="transmembrane region" description="Helical" evidence="1">
    <location>
        <begin position="268"/>
        <end position="286"/>
    </location>
</feature>
<dbReference type="InterPro" id="IPR000160">
    <property type="entry name" value="GGDEF_dom"/>
</dbReference>
<sequence length="595" mass="64855">MQPLPRNLPMLARFWRARCGVATWVLCLLVLVTAVLPRGAQAGEPLVLTQDRPQVDAWEDITLKADPTYELSVQDMLDRLDEFKAPARSNNSLGVHKAAMWLHIPLVAPEALRTPWVVSIGYSSLRADLYLARGGKLLQQARARQSDPAQLAGRTPAMAFDLQPGQRYDLLIRVQATGPLILPITVSEMPIHLRQALREQMLQGLLNGLAFCLFAYSLIQWVTQRDRMFGFYALVVLGSAGFSLQFFGVGPQYLWPDNPWMDRYSGPAAGLMALAGSFLFLGHTLAGDTPGSRYARTMRVGAAVTAAVCIALVVGWLTVPLAIAFMSLAGALPSLISLPAAMARVRDKHPIGATLLVAWIAFGVAAGTMVCLVQGWIPANFWTLHSFQIGATLDMLLFFRVMGLRARAAQAQAQEAMRERDLMQSLANTDPLTGLSNRRGLQHALHAALAHCSPQRLVAVYLMDLDGFKPVNDAHGHDVGDDLLVAVGHRLLANVRHQTDLVARLGGDEFIIMARDLATPEQAEDLGRSLLRAFEHPFTLSHLRIQVGLTIGYALAPLDSDDPQGLLRHADAAMYAGKQGGKHSVRRIPATAALA</sequence>
<keyword evidence="1" id="KW-0812">Transmembrane</keyword>
<evidence type="ECO:0000256" key="1">
    <source>
        <dbReference type="SAM" id="Phobius"/>
    </source>
</evidence>
<dbReference type="InterPro" id="IPR043128">
    <property type="entry name" value="Rev_trsase/Diguanyl_cyclase"/>
</dbReference>
<gene>
    <name evidence="3" type="ORF">ATF69_0007</name>
</gene>
<dbReference type="NCBIfam" id="TIGR00254">
    <property type="entry name" value="GGDEF"/>
    <property type="match status" value="1"/>
</dbReference>
<dbReference type="SUPFAM" id="SSF55073">
    <property type="entry name" value="Nucleotide cyclase"/>
    <property type="match status" value="1"/>
</dbReference>
<feature type="transmembrane region" description="Helical" evidence="1">
    <location>
        <begin position="355"/>
        <end position="377"/>
    </location>
</feature>
<dbReference type="CDD" id="cd01949">
    <property type="entry name" value="GGDEF"/>
    <property type="match status" value="1"/>
</dbReference>
<dbReference type="InterPro" id="IPR011622">
    <property type="entry name" value="7TMR_DISM_rcpt_extracell_dom2"/>
</dbReference>
<proteinExistence type="predicted"/>
<dbReference type="SMART" id="SM00267">
    <property type="entry name" value="GGDEF"/>
    <property type="match status" value="1"/>
</dbReference>
<organism evidence="3 4">
    <name type="scientific">Acidovorax delafieldii</name>
    <name type="common">Pseudomonas delafieldii</name>
    <dbReference type="NCBI Taxonomy" id="47920"/>
    <lineage>
        <taxon>Bacteria</taxon>
        <taxon>Pseudomonadati</taxon>
        <taxon>Pseudomonadota</taxon>
        <taxon>Betaproteobacteria</taxon>
        <taxon>Burkholderiales</taxon>
        <taxon>Comamonadaceae</taxon>
        <taxon>Acidovorax</taxon>
    </lineage>
</organism>
<dbReference type="PANTHER" id="PTHR46663:SF2">
    <property type="entry name" value="GGDEF DOMAIN-CONTAINING PROTEIN"/>
    <property type="match status" value="1"/>
</dbReference>
<feature type="transmembrane region" description="Helical" evidence="1">
    <location>
        <begin position="298"/>
        <end position="317"/>
    </location>
</feature>
<comment type="caution">
    <text evidence="3">The sequence shown here is derived from an EMBL/GenBank/DDBJ whole genome shotgun (WGS) entry which is preliminary data.</text>
</comment>
<dbReference type="InterPro" id="IPR011623">
    <property type="entry name" value="7TMR_DISM_rcpt_extracell_dom1"/>
</dbReference>
<dbReference type="Gene3D" id="3.30.70.270">
    <property type="match status" value="1"/>
</dbReference>
<dbReference type="InterPro" id="IPR029787">
    <property type="entry name" value="Nucleotide_cyclase"/>
</dbReference>
<accession>A0A561XY27</accession>
<feature type="transmembrane region" description="Helical" evidence="1">
    <location>
        <begin position="323"/>
        <end position="343"/>
    </location>
</feature>
<dbReference type="Pfam" id="PF07695">
    <property type="entry name" value="7TMR-DISM_7TM"/>
    <property type="match status" value="1"/>
</dbReference>
<keyword evidence="1" id="KW-0472">Membrane</keyword>
<dbReference type="Proteomes" id="UP000321485">
    <property type="component" value="Unassembled WGS sequence"/>
</dbReference>
<protein>
    <submittedName>
        <fullName evidence="3">Diguanylate cyclase (GGDEF)-like protein</fullName>
    </submittedName>
</protein>
<dbReference type="EMBL" id="VJWE01000001">
    <property type="protein sequence ID" value="TWG41024.1"/>
    <property type="molecule type" value="Genomic_DNA"/>
</dbReference>
<dbReference type="InterPro" id="IPR052163">
    <property type="entry name" value="DGC-Regulatory_Protein"/>
</dbReference>
<evidence type="ECO:0000313" key="4">
    <source>
        <dbReference type="Proteomes" id="UP000321485"/>
    </source>
</evidence>
<feature type="transmembrane region" description="Helical" evidence="1">
    <location>
        <begin position="383"/>
        <end position="402"/>
    </location>
</feature>
<dbReference type="PANTHER" id="PTHR46663">
    <property type="entry name" value="DIGUANYLATE CYCLASE DGCT-RELATED"/>
    <property type="match status" value="1"/>
</dbReference>
<dbReference type="AlphaFoldDB" id="A0A561XY27"/>
<dbReference type="Pfam" id="PF00990">
    <property type="entry name" value="GGDEF"/>
    <property type="match status" value="1"/>
</dbReference>
<reference evidence="3 4" key="1">
    <citation type="journal article" date="2015" name="Stand. Genomic Sci.">
        <title>Genomic Encyclopedia of Bacterial and Archaeal Type Strains, Phase III: the genomes of soil and plant-associated and newly described type strains.</title>
        <authorList>
            <person name="Whitman W.B."/>
            <person name="Woyke T."/>
            <person name="Klenk H.P."/>
            <person name="Zhou Y."/>
            <person name="Lilburn T.G."/>
            <person name="Beck B.J."/>
            <person name="De Vos P."/>
            <person name="Vandamme P."/>
            <person name="Eisen J.A."/>
            <person name="Garrity G."/>
            <person name="Hugenholtz P."/>
            <person name="Kyrpides N.C."/>
        </authorList>
    </citation>
    <scope>NUCLEOTIDE SEQUENCE [LARGE SCALE GENOMIC DNA]</scope>
    <source>
        <strain evidence="3 4">DSM 64</strain>
    </source>
</reference>